<keyword evidence="2" id="KW-1185">Reference proteome</keyword>
<gene>
    <name evidence="1" type="ORF">ABT322_10640</name>
</gene>
<proteinExistence type="predicted"/>
<evidence type="ECO:0000313" key="1">
    <source>
        <dbReference type="EMBL" id="MER6904219.1"/>
    </source>
</evidence>
<organism evidence="1 2">
    <name type="scientific">Streptomyces flaveolus</name>
    <dbReference type="NCBI Taxonomy" id="67297"/>
    <lineage>
        <taxon>Bacteria</taxon>
        <taxon>Bacillati</taxon>
        <taxon>Actinomycetota</taxon>
        <taxon>Actinomycetes</taxon>
        <taxon>Kitasatosporales</taxon>
        <taxon>Streptomycetaceae</taxon>
        <taxon>Streptomyces</taxon>
    </lineage>
</organism>
<accession>A0ABV1VCM4</accession>
<sequence length="162" mass="17741">MALWLGGRNETRTVPQSLCGTRVSAGDLKPLIPAEGEITERNDVDPRDPQPASWCSLNVNGKTALDLRFAWHDDEVDPVKVAGSVKSVSYLELPERAKTYPRTAVGNNGAIATAPCRTKGGAYFTLSVLLKGTNLTDTGYRDDIEKFMRAYFPATVKTLHCR</sequence>
<comment type="caution">
    <text evidence="1">The sequence shown here is derived from an EMBL/GenBank/DDBJ whole genome shotgun (WGS) entry which is preliminary data.</text>
</comment>
<name>A0ABV1VCM4_9ACTN</name>
<dbReference type="RefSeq" id="WP_350722176.1">
    <property type="nucleotide sequence ID" value="NZ_JBEPCO010000034.1"/>
</dbReference>
<evidence type="ECO:0000313" key="2">
    <source>
        <dbReference type="Proteomes" id="UP001490330"/>
    </source>
</evidence>
<protein>
    <submittedName>
        <fullName evidence="1">Uncharacterized protein</fullName>
    </submittedName>
</protein>
<dbReference type="Proteomes" id="UP001490330">
    <property type="component" value="Unassembled WGS sequence"/>
</dbReference>
<dbReference type="EMBL" id="JBEPCV010000007">
    <property type="protein sequence ID" value="MER6904219.1"/>
    <property type="molecule type" value="Genomic_DNA"/>
</dbReference>
<reference evidence="1 2" key="1">
    <citation type="submission" date="2024-06" db="EMBL/GenBank/DDBJ databases">
        <title>The Natural Products Discovery Center: Release of the First 8490 Sequenced Strains for Exploring Actinobacteria Biosynthetic Diversity.</title>
        <authorList>
            <person name="Kalkreuter E."/>
            <person name="Kautsar S.A."/>
            <person name="Yang D."/>
            <person name="Bader C.D."/>
            <person name="Teijaro C.N."/>
            <person name="Fluegel L."/>
            <person name="Davis C.M."/>
            <person name="Simpson J.R."/>
            <person name="Lauterbach L."/>
            <person name="Steele A.D."/>
            <person name="Gui C."/>
            <person name="Meng S."/>
            <person name="Li G."/>
            <person name="Viehrig K."/>
            <person name="Ye F."/>
            <person name="Su P."/>
            <person name="Kiefer A.F."/>
            <person name="Nichols A."/>
            <person name="Cepeda A.J."/>
            <person name="Yan W."/>
            <person name="Fan B."/>
            <person name="Jiang Y."/>
            <person name="Adhikari A."/>
            <person name="Zheng C.-J."/>
            <person name="Schuster L."/>
            <person name="Cowan T.M."/>
            <person name="Smanski M.J."/>
            <person name="Chevrette M.G."/>
            <person name="De Carvalho L.P.S."/>
            <person name="Shen B."/>
        </authorList>
    </citation>
    <scope>NUCLEOTIDE SEQUENCE [LARGE SCALE GENOMIC DNA]</scope>
    <source>
        <strain evidence="1 2">NPDC000632</strain>
    </source>
</reference>